<organism evidence="3">
    <name type="scientific">uncultured bacterium 27</name>
    <dbReference type="NCBI Taxonomy" id="1748274"/>
    <lineage>
        <taxon>Bacteria</taxon>
        <taxon>environmental samples</taxon>
    </lineage>
</organism>
<reference evidence="3" key="1">
    <citation type="submission" date="2015-10" db="EMBL/GenBank/DDBJ databases">
        <title>Biosynthesis of SCL-MCL polyhydroxyalkanoates by metagenomic clones in Pseudomonas putida.</title>
        <authorList>
            <person name="Cheng J."/>
            <person name="Charles T.C."/>
        </authorList>
    </citation>
    <scope>NUCLEOTIDE SEQUENCE</scope>
</reference>
<dbReference type="SUPFAM" id="SSF54626">
    <property type="entry name" value="Chalcone isomerase"/>
    <property type="match status" value="1"/>
</dbReference>
<keyword evidence="1" id="KW-0732">Signal</keyword>
<dbReference type="Gene3D" id="3.50.70.10">
    <property type="match status" value="1"/>
</dbReference>
<feature type="signal peptide" evidence="1">
    <location>
        <begin position="1"/>
        <end position="25"/>
    </location>
</feature>
<protein>
    <submittedName>
        <fullName evidence="3">Lipoprotein transmembrane</fullName>
    </submittedName>
</protein>
<keyword evidence="3" id="KW-0812">Transmembrane</keyword>
<dbReference type="InterPro" id="IPR036298">
    <property type="entry name" value="Chalcone_isomerase_sf"/>
</dbReference>
<feature type="domain" description="Chalcone isomerase" evidence="2">
    <location>
        <begin position="30"/>
        <end position="196"/>
    </location>
</feature>
<evidence type="ECO:0000256" key="1">
    <source>
        <dbReference type="SAM" id="SignalP"/>
    </source>
</evidence>
<evidence type="ECO:0000313" key="3">
    <source>
        <dbReference type="EMBL" id="ALV86611.1"/>
    </source>
</evidence>
<dbReference type="InterPro" id="IPR016087">
    <property type="entry name" value="Chalcone_isomerase"/>
</dbReference>
<dbReference type="GO" id="GO:0016872">
    <property type="term" value="F:intramolecular lyase activity"/>
    <property type="evidence" value="ECO:0007669"/>
    <property type="project" value="InterPro"/>
</dbReference>
<dbReference type="AlphaFoldDB" id="A0A0U3SVH7"/>
<name>A0A0U3SVH7_9BACT</name>
<accession>A0A0U3SVH7</accession>
<feature type="chain" id="PRO_5006845305" evidence="1">
    <location>
        <begin position="26"/>
        <end position="200"/>
    </location>
</feature>
<keyword evidence="3" id="KW-0472">Membrane</keyword>
<sequence>MHHPLPRRALMILALAAAATPPAWATRSITTEGVTFAGDIRLADTPLQLNGVGLRAVAWLKGYAAGLYLPRKARTEAQVLETPGAKRLQIRMLQEVEAEEFVKAFHKGVERNTPAADAARLVQRVTQFDALVRGLVKLKKQDVIDLDFIPGKGLVLSRNGAARGAPVAGEDLYAALLRCFVGVRPADPDMKIGLLGGPVG</sequence>
<proteinExistence type="predicted"/>
<keyword evidence="3" id="KW-0449">Lipoprotein</keyword>
<evidence type="ECO:0000259" key="2">
    <source>
        <dbReference type="Pfam" id="PF16036"/>
    </source>
</evidence>
<dbReference type="InterPro" id="IPR016088">
    <property type="entry name" value="Chalcone_isomerase_3-sand"/>
</dbReference>
<dbReference type="EMBL" id="KT944270">
    <property type="protein sequence ID" value="ALV86611.1"/>
    <property type="molecule type" value="Genomic_DNA"/>
</dbReference>
<dbReference type="Pfam" id="PF16036">
    <property type="entry name" value="Chalcone_3"/>
    <property type="match status" value="1"/>
</dbReference>